<gene>
    <name evidence="8" type="ORF">CA2015_0411</name>
</gene>
<proteinExistence type="inferred from homology"/>
<evidence type="ECO:0000256" key="5">
    <source>
        <dbReference type="ARBA" id="ARBA00023136"/>
    </source>
</evidence>
<dbReference type="PATRIC" id="fig|320787.5.peg.460"/>
<dbReference type="PROSITE" id="PS50283">
    <property type="entry name" value="NA_SOLUT_SYMP_3"/>
    <property type="match status" value="1"/>
</dbReference>
<feature type="transmembrane region" description="Helical" evidence="7">
    <location>
        <begin position="506"/>
        <end position="523"/>
    </location>
</feature>
<feature type="transmembrane region" description="Helical" evidence="7">
    <location>
        <begin position="6"/>
        <end position="27"/>
    </location>
</feature>
<dbReference type="InterPro" id="IPR001734">
    <property type="entry name" value="Na/solute_symporter"/>
</dbReference>
<feature type="transmembrane region" description="Helical" evidence="7">
    <location>
        <begin position="271"/>
        <end position="292"/>
    </location>
</feature>
<organism evidence="8 9">
    <name type="scientific">Cyclobacterium amurskyense</name>
    <dbReference type="NCBI Taxonomy" id="320787"/>
    <lineage>
        <taxon>Bacteria</taxon>
        <taxon>Pseudomonadati</taxon>
        <taxon>Bacteroidota</taxon>
        <taxon>Cytophagia</taxon>
        <taxon>Cytophagales</taxon>
        <taxon>Cyclobacteriaceae</taxon>
        <taxon>Cyclobacterium</taxon>
    </lineage>
</organism>
<keyword evidence="9" id="KW-1185">Reference proteome</keyword>
<dbReference type="Proteomes" id="UP000036520">
    <property type="component" value="Chromosome"/>
</dbReference>
<dbReference type="PANTHER" id="PTHR11819">
    <property type="entry name" value="SOLUTE CARRIER FAMILY 5"/>
    <property type="match status" value="1"/>
</dbReference>
<accession>A0A0H4P6U5</accession>
<feature type="transmembrane region" description="Helical" evidence="7">
    <location>
        <begin position="187"/>
        <end position="204"/>
    </location>
</feature>
<feature type="transmembrane region" description="Helical" evidence="7">
    <location>
        <begin position="366"/>
        <end position="388"/>
    </location>
</feature>
<feature type="transmembrane region" description="Helical" evidence="7">
    <location>
        <begin position="153"/>
        <end position="175"/>
    </location>
</feature>
<dbReference type="GO" id="GO:0005886">
    <property type="term" value="C:plasma membrane"/>
    <property type="evidence" value="ECO:0007669"/>
    <property type="project" value="TreeGrafter"/>
</dbReference>
<dbReference type="NCBIfam" id="TIGR00813">
    <property type="entry name" value="sss"/>
    <property type="match status" value="1"/>
</dbReference>
<evidence type="ECO:0000256" key="2">
    <source>
        <dbReference type="ARBA" id="ARBA00006434"/>
    </source>
</evidence>
<comment type="subcellular location">
    <subcellularLocation>
        <location evidence="1">Membrane</location>
        <topology evidence="1">Multi-pass membrane protein</topology>
    </subcellularLocation>
</comment>
<feature type="transmembrane region" description="Helical" evidence="7">
    <location>
        <begin position="77"/>
        <end position="103"/>
    </location>
</feature>
<feature type="transmembrane region" description="Helical" evidence="7">
    <location>
        <begin position="395"/>
        <end position="418"/>
    </location>
</feature>
<dbReference type="PANTHER" id="PTHR11819:SF195">
    <property type="entry name" value="SODIUM_GLUCOSE COTRANSPORTER 4"/>
    <property type="match status" value="1"/>
</dbReference>
<feature type="transmembrane region" description="Helical" evidence="7">
    <location>
        <begin position="124"/>
        <end position="147"/>
    </location>
</feature>
<dbReference type="Pfam" id="PF00474">
    <property type="entry name" value="SSF"/>
    <property type="match status" value="1"/>
</dbReference>
<feature type="transmembrane region" description="Helical" evidence="7">
    <location>
        <begin position="455"/>
        <end position="472"/>
    </location>
</feature>
<dbReference type="Gene3D" id="1.20.1730.10">
    <property type="entry name" value="Sodium/glucose cotransporter"/>
    <property type="match status" value="1"/>
</dbReference>
<dbReference type="KEGG" id="camu:CA2015_0411"/>
<feature type="transmembrane region" description="Helical" evidence="7">
    <location>
        <begin position="424"/>
        <end position="443"/>
    </location>
</feature>
<sequence>MESNFTNLDLGIFIIYIVGIIGLGLYASRKSTGESKRDYFLAGDKLPWWMIGGSIIAANISSHHLVGVMGVAYERGFVAIVIEWGAILVGFNVLLWVFLPFYIRNGFYTMPEFLQKRFGGGARTTYSILVLLTYIFVEISAVLYLGAISLQSLLGIPMLASILFLAVFTGVYTVLGGLRAVVWTEMLQLAVLVLGMVALSYYTIDASGGFEAIVESSKDWELMLPANDPDFPWTMYLGGLLCISIFYNATNQFIVQRTLAAKNEWHARMGVIFADYLKFLIPLLIIIPAIVAPKIFPDLEKPDLLFSMLVEHLLPTGLVGLVMAGLIAAIMSHLSGAINSCTTILTIDVYLPYFRPNASEASSVRFGRITGVLVILIGILCTGILVYYSEKPIFIYLLNAYGLFTPGIATMFLMGIFWKGTTHAGALTAGLLTIPLSLLVEFFFPEMPFFNRTGIVFWTCMLLCVLVSLVTQRKSEAELEGLIWTKESLSLPKSEGEQQKGWRNPFIWWAIVMAMVLYFYIKYA</sequence>
<feature type="transmembrane region" description="Helical" evidence="7">
    <location>
        <begin position="48"/>
        <end position="71"/>
    </location>
</feature>
<dbReference type="InterPro" id="IPR038377">
    <property type="entry name" value="Na/Glc_symporter_sf"/>
</dbReference>
<evidence type="ECO:0000256" key="7">
    <source>
        <dbReference type="SAM" id="Phobius"/>
    </source>
</evidence>
<feature type="transmembrane region" description="Helical" evidence="7">
    <location>
        <begin position="312"/>
        <end position="330"/>
    </location>
</feature>
<protein>
    <submittedName>
        <fullName evidence="8">Putative sodium-dependent galactose transporter</fullName>
    </submittedName>
</protein>
<dbReference type="OrthoDB" id="9814523at2"/>
<dbReference type="EMBL" id="CP012040">
    <property type="protein sequence ID" value="AKP49884.1"/>
    <property type="molecule type" value="Genomic_DNA"/>
</dbReference>
<keyword evidence="3 7" id="KW-0812">Transmembrane</keyword>
<dbReference type="RefSeq" id="WP_048640371.1">
    <property type="nucleotide sequence ID" value="NZ_CP012040.1"/>
</dbReference>
<evidence type="ECO:0000256" key="4">
    <source>
        <dbReference type="ARBA" id="ARBA00022989"/>
    </source>
</evidence>
<evidence type="ECO:0000256" key="6">
    <source>
        <dbReference type="RuleBase" id="RU362091"/>
    </source>
</evidence>
<comment type="similarity">
    <text evidence="2 6">Belongs to the sodium:solute symporter (SSF) (TC 2.A.21) family.</text>
</comment>
<dbReference type="AlphaFoldDB" id="A0A0H4P6U5"/>
<evidence type="ECO:0000256" key="1">
    <source>
        <dbReference type="ARBA" id="ARBA00004141"/>
    </source>
</evidence>
<keyword evidence="4 7" id="KW-1133">Transmembrane helix</keyword>
<reference evidence="8 9" key="1">
    <citation type="submission" date="2015-07" db="EMBL/GenBank/DDBJ databases">
        <authorList>
            <person name="Kim K.M."/>
        </authorList>
    </citation>
    <scope>NUCLEOTIDE SEQUENCE [LARGE SCALE GENOMIC DNA]</scope>
    <source>
        <strain evidence="8 9">KCTC 12363</strain>
    </source>
</reference>
<dbReference type="STRING" id="320787.CA2015_0411"/>
<feature type="transmembrane region" description="Helical" evidence="7">
    <location>
        <begin position="337"/>
        <end position="354"/>
    </location>
</feature>
<dbReference type="GO" id="GO:0005412">
    <property type="term" value="F:D-glucose:sodium symporter activity"/>
    <property type="evidence" value="ECO:0007669"/>
    <property type="project" value="TreeGrafter"/>
</dbReference>
<name>A0A0H4P6U5_9BACT</name>
<evidence type="ECO:0000313" key="9">
    <source>
        <dbReference type="Proteomes" id="UP000036520"/>
    </source>
</evidence>
<evidence type="ECO:0000313" key="8">
    <source>
        <dbReference type="EMBL" id="AKP49884.1"/>
    </source>
</evidence>
<keyword evidence="5 7" id="KW-0472">Membrane</keyword>
<feature type="transmembrane region" description="Helical" evidence="7">
    <location>
        <begin position="233"/>
        <end position="250"/>
    </location>
</feature>
<evidence type="ECO:0000256" key="3">
    <source>
        <dbReference type="ARBA" id="ARBA00022692"/>
    </source>
</evidence>